<keyword evidence="3" id="KW-1185">Reference proteome</keyword>
<dbReference type="PANTHER" id="PTHR33490">
    <property type="entry name" value="BLR5614 PROTEIN-RELATED"/>
    <property type="match status" value="1"/>
</dbReference>
<dbReference type="Proteomes" id="UP000541352">
    <property type="component" value="Unassembled WGS sequence"/>
</dbReference>
<dbReference type="InterPro" id="IPR038765">
    <property type="entry name" value="Papain-like_cys_pep_sf"/>
</dbReference>
<keyword evidence="2" id="KW-0378">Hydrolase</keyword>
<dbReference type="Pfam" id="PF08379">
    <property type="entry name" value="Bact_transglu_N"/>
    <property type="match status" value="1"/>
</dbReference>
<evidence type="ECO:0000313" key="2">
    <source>
        <dbReference type="EMBL" id="MBB3837761.1"/>
    </source>
</evidence>
<dbReference type="Gene3D" id="3.10.620.30">
    <property type="match status" value="1"/>
</dbReference>
<dbReference type="PANTHER" id="PTHR33490:SF7">
    <property type="entry name" value="BLR2979 PROTEIN"/>
    <property type="match status" value="1"/>
</dbReference>
<protein>
    <submittedName>
        <fullName evidence="2">Transglutaminase-like putative cysteine protease</fullName>
    </submittedName>
</protein>
<dbReference type="Pfam" id="PF01841">
    <property type="entry name" value="Transglut_core"/>
    <property type="match status" value="1"/>
</dbReference>
<feature type="domain" description="Transglutaminase-like" evidence="1">
    <location>
        <begin position="175"/>
        <end position="245"/>
    </location>
</feature>
<keyword evidence="2" id="KW-0645">Protease</keyword>
<dbReference type="GO" id="GO:0008233">
    <property type="term" value="F:peptidase activity"/>
    <property type="evidence" value="ECO:0007669"/>
    <property type="project" value="UniProtKB-KW"/>
</dbReference>
<name>A0A7W5ZL36_9BACT</name>
<dbReference type="SMART" id="SM00460">
    <property type="entry name" value="TGc"/>
    <property type="match status" value="1"/>
</dbReference>
<dbReference type="AlphaFoldDB" id="A0A7W5ZL36"/>
<reference evidence="2 3" key="1">
    <citation type="submission" date="2020-08" db="EMBL/GenBank/DDBJ databases">
        <title>Genomic Encyclopedia of Type Strains, Phase IV (KMG-IV): sequencing the most valuable type-strain genomes for metagenomic binning, comparative biology and taxonomic classification.</title>
        <authorList>
            <person name="Goeker M."/>
        </authorList>
    </citation>
    <scope>NUCLEOTIDE SEQUENCE [LARGE SCALE GENOMIC DNA]</scope>
    <source>
        <strain evidence="2 3">DSM 17976</strain>
    </source>
</reference>
<proteinExistence type="predicted"/>
<gene>
    <name evidence="2" type="ORF">FHS57_001758</name>
</gene>
<dbReference type="EMBL" id="JACIBY010000003">
    <property type="protein sequence ID" value="MBB3837761.1"/>
    <property type="molecule type" value="Genomic_DNA"/>
</dbReference>
<dbReference type="InterPro" id="IPR013589">
    <property type="entry name" value="Bac_transglu_N"/>
</dbReference>
<dbReference type="SUPFAM" id="SSF54001">
    <property type="entry name" value="Cysteine proteinases"/>
    <property type="match status" value="1"/>
</dbReference>
<evidence type="ECO:0000313" key="3">
    <source>
        <dbReference type="Proteomes" id="UP000541352"/>
    </source>
</evidence>
<dbReference type="InterPro" id="IPR002931">
    <property type="entry name" value="Transglutaminase-like"/>
</dbReference>
<dbReference type="RefSeq" id="WP_183972561.1">
    <property type="nucleotide sequence ID" value="NZ_JACIBY010000003.1"/>
</dbReference>
<organism evidence="2 3">
    <name type="scientific">Runella defluvii</name>
    <dbReference type="NCBI Taxonomy" id="370973"/>
    <lineage>
        <taxon>Bacteria</taxon>
        <taxon>Pseudomonadati</taxon>
        <taxon>Bacteroidota</taxon>
        <taxon>Cytophagia</taxon>
        <taxon>Cytophagales</taxon>
        <taxon>Spirosomataceae</taxon>
        <taxon>Runella</taxon>
    </lineage>
</organism>
<dbReference type="GO" id="GO:0006508">
    <property type="term" value="P:proteolysis"/>
    <property type="evidence" value="ECO:0007669"/>
    <property type="project" value="UniProtKB-KW"/>
</dbReference>
<accession>A0A7W5ZL36</accession>
<evidence type="ECO:0000259" key="1">
    <source>
        <dbReference type="SMART" id="SM00460"/>
    </source>
</evidence>
<sequence>MRYKLTHRTKYNYFGSVSTYHSLVCLQPRQLEAQICRHFELRISPAPAEIVTRTDYFGNTLHYFSIDVAHKELIVVAESDVESFAKEPVNEPLSMTCQAAKEHIWGTRALKVDLLQYLLPSHFIAWDDEITAFAQRFFLPDKLLYTCVKDLCHAIFTEFKFDSNFTTVQTPLQTVLKEKRGVCQDFSHLAIASLRSMGFPARYVSGYLETLPPPGKKKLQGSDASHAWVSVYIPPFGWCEFDPTNDMIPQERHIVTAYGRDYSDIAPLKGIIFSSGRHTLSVAVDVIPKGR</sequence>
<comment type="caution">
    <text evidence="2">The sequence shown here is derived from an EMBL/GenBank/DDBJ whole genome shotgun (WGS) entry which is preliminary data.</text>
</comment>